<comment type="caution">
    <text evidence="1">The sequence shown here is derived from an EMBL/GenBank/DDBJ whole genome shotgun (WGS) entry which is preliminary data.</text>
</comment>
<organism evidence="1 2">
    <name type="scientific">Bauhinia variegata</name>
    <name type="common">Purple orchid tree</name>
    <name type="synonym">Phanera variegata</name>
    <dbReference type="NCBI Taxonomy" id="167791"/>
    <lineage>
        <taxon>Eukaryota</taxon>
        <taxon>Viridiplantae</taxon>
        <taxon>Streptophyta</taxon>
        <taxon>Embryophyta</taxon>
        <taxon>Tracheophyta</taxon>
        <taxon>Spermatophyta</taxon>
        <taxon>Magnoliopsida</taxon>
        <taxon>eudicotyledons</taxon>
        <taxon>Gunneridae</taxon>
        <taxon>Pentapetalae</taxon>
        <taxon>rosids</taxon>
        <taxon>fabids</taxon>
        <taxon>Fabales</taxon>
        <taxon>Fabaceae</taxon>
        <taxon>Cercidoideae</taxon>
        <taxon>Cercideae</taxon>
        <taxon>Bauhiniinae</taxon>
        <taxon>Bauhinia</taxon>
    </lineage>
</organism>
<sequence>MFQFIPPADAVLLKWILHDWNDEQCIQILKNCRGAITDECKRGKVIIIEMVTDAKSDDRELAELKLCFELNMMAKYSGKERSEKEWAKLFSEAGFRKYNINPVFGSKFLIEVYP</sequence>
<dbReference type="Proteomes" id="UP000828941">
    <property type="component" value="Chromosome 14"/>
</dbReference>
<name>A0ACB9KI04_BAUVA</name>
<proteinExistence type="predicted"/>
<evidence type="ECO:0000313" key="2">
    <source>
        <dbReference type="Proteomes" id="UP000828941"/>
    </source>
</evidence>
<keyword evidence="2" id="KW-1185">Reference proteome</keyword>
<reference evidence="1 2" key="1">
    <citation type="journal article" date="2022" name="DNA Res.">
        <title>Chromosomal-level genome assembly of the orchid tree Bauhinia variegata (Leguminosae; Cercidoideae) supports the allotetraploid origin hypothesis of Bauhinia.</title>
        <authorList>
            <person name="Zhong Y."/>
            <person name="Chen Y."/>
            <person name="Zheng D."/>
            <person name="Pang J."/>
            <person name="Liu Y."/>
            <person name="Luo S."/>
            <person name="Meng S."/>
            <person name="Qian L."/>
            <person name="Wei D."/>
            <person name="Dai S."/>
            <person name="Zhou R."/>
        </authorList>
    </citation>
    <scope>NUCLEOTIDE SEQUENCE [LARGE SCALE GENOMIC DNA]</scope>
    <source>
        <strain evidence="1">BV-YZ2020</strain>
    </source>
</reference>
<dbReference type="EMBL" id="CM039439">
    <property type="protein sequence ID" value="KAI4296823.1"/>
    <property type="molecule type" value="Genomic_DNA"/>
</dbReference>
<gene>
    <name evidence="1" type="ORF">L6164_036746</name>
</gene>
<protein>
    <submittedName>
        <fullName evidence="1">Uncharacterized protein</fullName>
    </submittedName>
</protein>
<accession>A0ACB9KI04</accession>
<evidence type="ECO:0000313" key="1">
    <source>
        <dbReference type="EMBL" id="KAI4296823.1"/>
    </source>
</evidence>